<gene>
    <name evidence="2" type="ORF">QO005_002738</name>
</gene>
<keyword evidence="1" id="KW-0732">Signal</keyword>
<feature type="signal peptide" evidence="1">
    <location>
        <begin position="1"/>
        <end position="22"/>
    </location>
</feature>
<protein>
    <submittedName>
        <fullName evidence="2">Uncharacterized protein</fullName>
    </submittedName>
</protein>
<reference evidence="2 3" key="1">
    <citation type="submission" date="2023-07" db="EMBL/GenBank/DDBJ databases">
        <title>Genomic Encyclopedia of Type Strains, Phase IV (KMG-IV): sequencing the most valuable type-strain genomes for metagenomic binning, comparative biology and taxonomic classification.</title>
        <authorList>
            <person name="Goeker M."/>
        </authorList>
    </citation>
    <scope>NUCLEOTIDE SEQUENCE [LARGE SCALE GENOMIC DNA]</scope>
    <source>
        <strain evidence="2 3">DSM 100301</strain>
    </source>
</reference>
<dbReference type="RefSeq" id="WP_307158594.1">
    <property type="nucleotide sequence ID" value="NZ_JAUSWH010000008.1"/>
</dbReference>
<evidence type="ECO:0000256" key="1">
    <source>
        <dbReference type="SAM" id="SignalP"/>
    </source>
</evidence>
<feature type="chain" id="PRO_5047100125" evidence="1">
    <location>
        <begin position="23"/>
        <end position="182"/>
    </location>
</feature>
<comment type="caution">
    <text evidence="2">The sequence shown here is derived from an EMBL/GenBank/DDBJ whole genome shotgun (WGS) entry which is preliminary data.</text>
</comment>
<name>A0ABU0IFC0_9HYPH</name>
<sequence>MRSVLTVFLAAVAIFQARPMYAEPETLRLKVISEPLREVVDTLSYMSGLPVSVVGTLDGRVEGWTLEAAGGLDAFARLGADYRLFVAYDGSRIIVAARDNLSTRLFDGHMMNWNSAQSLVRALYPVLPEDALQKDKASGMIVLRGPDTVVKAIAEVLSRPDDRDIQVIRSGHVQVVKPGSQS</sequence>
<dbReference type="Proteomes" id="UP001235269">
    <property type="component" value="Unassembled WGS sequence"/>
</dbReference>
<proteinExistence type="predicted"/>
<dbReference type="EMBL" id="JAUSWH010000008">
    <property type="protein sequence ID" value="MDQ0456397.1"/>
    <property type="molecule type" value="Genomic_DNA"/>
</dbReference>
<keyword evidence="3" id="KW-1185">Reference proteome</keyword>
<evidence type="ECO:0000313" key="3">
    <source>
        <dbReference type="Proteomes" id="UP001235269"/>
    </source>
</evidence>
<accession>A0ABU0IFC0</accession>
<organism evidence="2 3">
    <name type="scientific">Rhizobium paknamense</name>
    <dbReference type="NCBI Taxonomy" id="1206817"/>
    <lineage>
        <taxon>Bacteria</taxon>
        <taxon>Pseudomonadati</taxon>
        <taxon>Pseudomonadota</taxon>
        <taxon>Alphaproteobacteria</taxon>
        <taxon>Hyphomicrobiales</taxon>
        <taxon>Rhizobiaceae</taxon>
        <taxon>Rhizobium/Agrobacterium group</taxon>
        <taxon>Rhizobium</taxon>
    </lineage>
</organism>
<evidence type="ECO:0000313" key="2">
    <source>
        <dbReference type="EMBL" id="MDQ0456397.1"/>
    </source>
</evidence>